<evidence type="ECO:0000313" key="3">
    <source>
        <dbReference type="RefSeq" id="XP_023168572.2"/>
    </source>
</evidence>
<reference evidence="3" key="1">
    <citation type="submission" date="2025-08" db="UniProtKB">
        <authorList>
            <consortium name="RefSeq"/>
        </authorList>
    </citation>
    <scope>IDENTIFICATION</scope>
    <source>
        <strain evidence="3">15085-1641.00</strain>
        <tissue evidence="3">Whole body</tissue>
    </source>
</reference>
<dbReference type="GeneID" id="111597879"/>
<dbReference type="OMA" id="PNGQCQQ"/>
<protein>
    <submittedName>
        <fullName evidence="3">Uncharacterized protein LOC111597879</fullName>
    </submittedName>
</protein>
<dbReference type="KEGG" id="dhe:111597879"/>
<organism evidence="2 3">
    <name type="scientific">Drosophila hydei</name>
    <name type="common">Fruit fly</name>
    <dbReference type="NCBI Taxonomy" id="7224"/>
    <lineage>
        <taxon>Eukaryota</taxon>
        <taxon>Metazoa</taxon>
        <taxon>Ecdysozoa</taxon>
        <taxon>Arthropoda</taxon>
        <taxon>Hexapoda</taxon>
        <taxon>Insecta</taxon>
        <taxon>Pterygota</taxon>
        <taxon>Neoptera</taxon>
        <taxon>Endopterygota</taxon>
        <taxon>Diptera</taxon>
        <taxon>Brachycera</taxon>
        <taxon>Muscomorpha</taxon>
        <taxon>Ephydroidea</taxon>
        <taxon>Drosophilidae</taxon>
        <taxon>Drosophila</taxon>
    </lineage>
</organism>
<feature type="signal peptide" evidence="1">
    <location>
        <begin position="1"/>
        <end position="19"/>
    </location>
</feature>
<evidence type="ECO:0000313" key="2">
    <source>
        <dbReference type="Proteomes" id="UP000504633"/>
    </source>
</evidence>
<accession>A0A6J1LTK5</accession>
<name>A0A6J1LTK5_DROHY</name>
<evidence type="ECO:0000256" key="1">
    <source>
        <dbReference type="SAM" id="SignalP"/>
    </source>
</evidence>
<proteinExistence type="predicted"/>
<keyword evidence="1" id="KW-0732">Signal</keyword>
<dbReference type="AlphaFoldDB" id="A0A6J1LTK5"/>
<dbReference type="RefSeq" id="XP_023168572.2">
    <property type="nucleotide sequence ID" value="XM_023312804.2"/>
</dbReference>
<sequence>MAHMMLLVLALALLSCAESQVSYNYPQPQIPFHLTPRTPAVGQSATKFVVQTLGQHGRTYELQAHRAPAVYVAHETFAPNKYYQAQQPAASYYRQPQALTITTAQVQPVVTYGAPQQQPKLDNNPLPYAVITLPNGQRQLDGGHGSGPVPRAAGEPTVAPRIGDYNAQSQSAMLDNYDYKQSVPGDSRGYRRIVSNCQPNGQCQQLQLNPGQIDANHFEVLNSARAKTLPAKSEDRKEIYVTPGAEINAEGQLRPRDRRLNLHIQEQLARYPYN</sequence>
<dbReference type="Proteomes" id="UP000504633">
    <property type="component" value="Unplaced"/>
</dbReference>
<feature type="chain" id="PRO_5027080232" evidence="1">
    <location>
        <begin position="20"/>
        <end position="274"/>
    </location>
</feature>
<dbReference type="OrthoDB" id="8068737at2759"/>
<keyword evidence="2" id="KW-1185">Reference proteome</keyword>
<gene>
    <name evidence="3" type="primary">LOC111597879</name>
</gene>